<dbReference type="HOGENOM" id="CLU_013325_10_4_7"/>
<dbReference type="AlphaFoldDB" id="F0JGP9"/>
<dbReference type="EMBL" id="CP003220">
    <property type="protein sequence ID" value="EGB13918.1"/>
    <property type="molecule type" value="Genomic_DNA"/>
</dbReference>
<proteinExistence type="predicted"/>
<evidence type="ECO:0000313" key="2">
    <source>
        <dbReference type="EMBL" id="EGB13918.1"/>
    </source>
</evidence>
<dbReference type="GO" id="GO:0008641">
    <property type="term" value="F:ubiquitin-like modifier activating enzyme activity"/>
    <property type="evidence" value="ECO:0007669"/>
    <property type="project" value="InterPro"/>
</dbReference>
<dbReference type="InterPro" id="IPR035985">
    <property type="entry name" value="Ubiquitin-activating_enz"/>
</dbReference>
<dbReference type="Pfam" id="PF00899">
    <property type="entry name" value="ThiF"/>
    <property type="match status" value="1"/>
</dbReference>
<dbReference type="RefSeq" id="WP_014321346.1">
    <property type="nucleotide sequence ID" value="NC_016803.1"/>
</dbReference>
<gene>
    <name evidence="2" type="ORF">DND132_0703</name>
</gene>
<protein>
    <submittedName>
        <fullName evidence="2">UBA/THIF-type NAD/FAD binding protein</fullName>
    </submittedName>
</protein>
<dbReference type="InterPro" id="IPR000594">
    <property type="entry name" value="ThiF_NAD_FAD-bd"/>
</dbReference>
<dbReference type="SUPFAM" id="SSF69572">
    <property type="entry name" value="Activating enzymes of the ubiquitin-like proteins"/>
    <property type="match status" value="1"/>
</dbReference>
<accession>F0JGP9</accession>
<dbReference type="KEGG" id="ddn:DND132_0703"/>
<dbReference type="GO" id="GO:0061503">
    <property type="term" value="F:tRNA threonylcarbamoyladenosine dehydratase"/>
    <property type="evidence" value="ECO:0007669"/>
    <property type="project" value="TreeGrafter"/>
</dbReference>
<evidence type="ECO:0000259" key="1">
    <source>
        <dbReference type="Pfam" id="PF00899"/>
    </source>
</evidence>
<dbReference type="SMR" id="F0JGP9"/>
<dbReference type="Proteomes" id="UP000007845">
    <property type="component" value="Chromosome"/>
</dbReference>
<dbReference type="PANTHER" id="PTHR43267">
    <property type="entry name" value="TRNA THREONYLCARBAMOYLADENOSINE DEHYDRATASE"/>
    <property type="match status" value="1"/>
</dbReference>
<dbReference type="STRING" id="641491.DND132_0703"/>
<dbReference type="Gene3D" id="3.40.50.720">
    <property type="entry name" value="NAD(P)-binding Rossmann-like Domain"/>
    <property type="match status" value="1"/>
</dbReference>
<organism evidence="2 3">
    <name type="scientific">Pseudodesulfovibrio mercurii</name>
    <dbReference type="NCBI Taxonomy" id="641491"/>
    <lineage>
        <taxon>Bacteria</taxon>
        <taxon>Pseudomonadati</taxon>
        <taxon>Thermodesulfobacteriota</taxon>
        <taxon>Desulfovibrionia</taxon>
        <taxon>Desulfovibrionales</taxon>
        <taxon>Desulfovibrionaceae</taxon>
    </lineage>
</organism>
<feature type="domain" description="THIF-type NAD/FAD binding fold" evidence="1">
    <location>
        <begin position="61"/>
        <end position="276"/>
    </location>
</feature>
<keyword evidence="3" id="KW-1185">Reference proteome</keyword>
<reference evidence="2 3" key="1">
    <citation type="journal article" date="2011" name="J. Bacteriol.">
        <title>Genome sequence of the mercury-methylating strain Desulfovibrio desulfuricans ND132.</title>
        <authorList>
            <person name="Brown S.D."/>
            <person name="Gilmour C.C."/>
            <person name="Kucken A.M."/>
            <person name="Wall J.D."/>
            <person name="Elias D.A."/>
            <person name="Brandt C.C."/>
            <person name="Podar M."/>
            <person name="Chertkov O."/>
            <person name="Held B."/>
            <person name="Bruce D.C."/>
            <person name="Detter J.C."/>
            <person name="Tapia R."/>
            <person name="Han C.S."/>
            <person name="Goodwin L.A."/>
            <person name="Cheng J.F."/>
            <person name="Pitluck S."/>
            <person name="Woyke T."/>
            <person name="Mikhailova N."/>
            <person name="Ivanova N.N."/>
            <person name="Han J."/>
            <person name="Lucas S."/>
            <person name="Lapidus A.L."/>
            <person name="Land M.L."/>
            <person name="Hauser L.J."/>
            <person name="Palumbo A.V."/>
        </authorList>
    </citation>
    <scope>NUCLEOTIDE SEQUENCE [LARGE SCALE GENOMIC DNA]</scope>
    <source>
        <strain evidence="2 3">ND132</strain>
    </source>
</reference>
<dbReference type="eggNOG" id="COG0476">
    <property type="taxonomic scope" value="Bacteria"/>
</dbReference>
<dbReference type="GO" id="GO:0061504">
    <property type="term" value="P:cyclic threonylcarbamoyladenosine biosynthetic process"/>
    <property type="evidence" value="ECO:0007669"/>
    <property type="project" value="TreeGrafter"/>
</dbReference>
<sequence length="278" mass="28937">MDASLEESIRSLAHPGALPWGGNGPVLDVNDVAELAGEHGVPGHEVEALALIQGVTPARYLRNRESVSREDQIRLLRASVAQVGLGGLGGSLLEQFLRLGVGTVRAADGDVFEPSNLNRQALSTLDGCGRLKTRAARLRAAEINPSVTLQTHAEYLTPETLPDFLDGCDLALDALGGLTMRGHLQHAASDAGIPLVTGALAGWTGFVAVVMPGQLGPADLMGTDNGAEERLGCPAPAVNFIASLMASEAVNLLTGAPTLAGKMLMTDLRSHTFEVVSL</sequence>
<dbReference type="PANTHER" id="PTHR43267:SF1">
    <property type="entry name" value="TRNA THREONYLCARBAMOYLADENOSINE DEHYDRATASE"/>
    <property type="match status" value="1"/>
</dbReference>
<dbReference type="InterPro" id="IPR045886">
    <property type="entry name" value="ThiF/MoeB/HesA"/>
</dbReference>
<name>F0JGP9_9BACT</name>
<evidence type="ECO:0000313" key="3">
    <source>
        <dbReference type="Proteomes" id="UP000007845"/>
    </source>
</evidence>